<evidence type="ECO:0000256" key="13">
    <source>
        <dbReference type="ARBA" id="ARBA00023002"/>
    </source>
</evidence>
<dbReference type="GO" id="GO:0020037">
    <property type="term" value="F:heme binding"/>
    <property type="evidence" value="ECO:0007669"/>
    <property type="project" value="InterPro"/>
</dbReference>
<reference evidence="23 24" key="1">
    <citation type="journal article" date="2015" name="Nat. Commun.">
        <title>Lucilia cuprina genome unlocks parasitic fly biology to underpin future interventions.</title>
        <authorList>
            <person name="Anstead C.A."/>
            <person name="Korhonen P.K."/>
            <person name="Young N.D."/>
            <person name="Hall R.S."/>
            <person name="Jex A.R."/>
            <person name="Murali S.C."/>
            <person name="Hughes D.S."/>
            <person name="Lee S.F."/>
            <person name="Perry T."/>
            <person name="Stroehlein A.J."/>
            <person name="Ansell B.R."/>
            <person name="Breugelmans B."/>
            <person name="Hofmann A."/>
            <person name="Qu J."/>
            <person name="Dugan S."/>
            <person name="Lee S.L."/>
            <person name="Chao H."/>
            <person name="Dinh H."/>
            <person name="Han Y."/>
            <person name="Doddapaneni H.V."/>
            <person name="Worley K.C."/>
            <person name="Muzny D.M."/>
            <person name="Ioannidis P."/>
            <person name="Waterhouse R.M."/>
            <person name="Zdobnov E.M."/>
            <person name="James P.J."/>
            <person name="Bagnall N.H."/>
            <person name="Kotze A.C."/>
            <person name="Gibbs R.A."/>
            <person name="Richards S."/>
            <person name="Batterham P."/>
            <person name="Gasser R.B."/>
        </authorList>
    </citation>
    <scope>NUCLEOTIDE SEQUENCE [LARGE SCALE GENOMIC DNA]</scope>
    <source>
        <strain evidence="23 24">LS</strain>
        <tissue evidence="23">Full body</tissue>
    </source>
</reference>
<evidence type="ECO:0000256" key="17">
    <source>
        <dbReference type="ARBA" id="ARBA00023160"/>
    </source>
</evidence>
<evidence type="ECO:0000256" key="10">
    <source>
        <dbReference type="ARBA" id="ARBA00022832"/>
    </source>
</evidence>
<comment type="subcellular location">
    <subcellularLocation>
        <location evidence="1">Endoplasmic reticulum membrane</location>
        <topology evidence="1">Multi-pass membrane protein</topology>
    </subcellularLocation>
</comment>
<evidence type="ECO:0000256" key="20">
    <source>
        <dbReference type="PIRSR" id="PIRSR005149-50"/>
    </source>
</evidence>
<evidence type="ECO:0000256" key="14">
    <source>
        <dbReference type="ARBA" id="ARBA00023004"/>
    </source>
</evidence>
<dbReference type="PROSITE" id="PS50255">
    <property type="entry name" value="CYTOCHROME_B5_2"/>
    <property type="match status" value="1"/>
</dbReference>
<evidence type="ECO:0000256" key="12">
    <source>
        <dbReference type="ARBA" id="ARBA00022989"/>
    </source>
</evidence>
<dbReference type="PANTHER" id="PTHR12863">
    <property type="entry name" value="FATTY ACID HYDROXYLASE"/>
    <property type="match status" value="1"/>
</dbReference>
<evidence type="ECO:0000256" key="1">
    <source>
        <dbReference type="ARBA" id="ARBA00004477"/>
    </source>
</evidence>
<keyword evidence="9 18" id="KW-0256">Endoplasmic reticulum</keyword>
<evidence type="ECO:0000256" key="7">
    <source>
        <dbReference type="ARBA" id="ARBA00022692"/>
    </source>
</evidence>
<keyword evidence="24" id="KW-1185">Reference proteome</keyword>
<evidence type="ECO:0000313" key="23">
    <source>
        <dbReference type="EMBL" id="KNC24188.1"/>
    </source>
</evidence>
<evidence type="ECO:0000256" key="6">
    <source>
        <dbReference type="ARBA" id="ARBA00022617"/>
    </source>
</evidence>
<feature type="binding site" evidence="19">
    <location>
        <position position="237"/>
    </location>
    <ligand>
        <name>Zn(2+)</name>
        <dbReference type="ChEBI" id="CHEBI:29105"/>
        <label>1</label>
    </ligand>
</feature>
<feature type="domain" description="Cytochrome b5 heme-binding" evidence="22">
    <location>
        <begin position="8"/>
        <end position="86"/>
    </location>
</feature>
<evidence type="ECO:0000256" key="19">
    <source>
        <dbReference type="PIRSR" id="PIRSR005149-1"/>
    </source>
</evidence>
<dbReference type="InterPro" id="IPR006694">
    <property type="entry name" value="Fatty_acid_hydroxylase"/>
</dbReference>
<keyword evidence="17 18" id="KW-0275">Fatty acid biosynthesis</keyword>
<comment type="similarity">
    <text evidence="4 18">Belongs to the sterol desaturase family. SCS7 subfamily.</text>
</comment>
<comment type="function">
    <text evidence="18">Catalyzes stereospecific hydroxylation of free fatty acids at the C-2 position to produce (R)-2-hydroxy fatty acids, which are building blocks of sphingolipids and glycosphingolipids common in neural tissue and epidermis. Plays an essential role in the synthesis of galactosphingolipids of the myelin sheath. Responsible for the synthesis of sphingolipids and glycosphingolipids involved in the formation of epidermal lamellar bodies critical for skin permeability barrier. Participates in the synthesis of glycosphingolipids and a fraction of type II wax diesters in sebaceous gland, specifically regulating hair follicle homeostasis. Involved in the synthesis of sphingolipids of plasma membrane rafts, controlling lipid raft mobility and trafficking of raft-associated proteins.</text>
</comment>
<evidence type="ECO:0000256" key="8">
    <source>
        <dbReference type="ARBA" id="ARBA00022723"/>
    </source>
</evidence>
<organism evidence="23 24">
    <name type="scientific">Lucilia cuprina</name>
    <name type="common">Green bottle fly</name>
    <name type="synonym">Australian sheep blowfly</name>
    <dbReference type="NCBI Taxonomy" id="7375"/>
    <lineage>
        <taxon>Eukaryota</taxon>
        <taxon>Metazoa</taxon>
        <taxon>Ecdysozoa</taxon>
        <taxon>Arthropoda</taxon>
        <taxon>Hexapoda</taxon>
        <taxon>Insecta</taxon>
        <taxon>Pterygota</taxon>
        <taxon>Neoptera</taxon>
        <taxon>Endopterygota</taxon>
        <taxon>Diptera</taxon>
        <taxon>Brachycera</taxon>
        <taxon>Muscomorpha</taxon>
        <taxon>Oestroidea</taxon>
        <taxon>Calliphoridae</taxon>
        <taxon>Luciliinae</taxon>
        <taxon>Lucilia</taxon>
    </lineage>
</organism>
<dbReference type="STRING" id="7375.A0A0L0BVZ3"/>
<keyword evidence="6 20" id="KW-0349">Heme</keyword>
<dbReference type="GO" id="GO:0005789">
    <property type="term" value="C:endoplasmic reticulum membrane"/>
    <property type="evidence" value="ECO:0007669"/>
    <property type="project" value="UniProtKB-SubCell"/>
</dbReference>
<dbReference type="SUPFAM" id="SSF55856">
    <property type="entry name" value="Cytochrome b5-like heme/steroid binding domain"/>
    <property type="match status" value="1"/>
</dbReference>
<evidence type="ECO:0000256" key="9">
    <source>
        <dbReference type="ARBA" id="ARBA00022824"/>
    </source>
</evidence>
<keyword evidence="10 18" id="KW-0276">Fatty acid metabolism</keyword>
<dbReference type="GO" id="GO:0006633">
    <property type="term" value="P:fatty acid biosynthetic process"/>
    <property type="evidence" value="ECO:0007669"/>
    <property type="project" value="UniProtKB-KW"/>
</dbReference>
<comment type="cofactor">
    <cofactor evidence="18 19">
        <name>Zn(2+)</name>
        <dbReference type="ChEBI" id="CHEBI:29105"/>
    </cofactor>
    <text evidence="18 19">Binds 2 Zn(2+) ions per subunit that likely form a catalytic dimetal center.</text>
</comment>
<comment type="caution">
    <text evidence="23">The sequence shown here is derived from an EMBL/GenBank/DDBJ whole genome shotgun (WGS) entry which is preliminary data.</text>
</comment>
<dbReference type="InterPro" id="IPR014430">
    <property type="entry name" value="Scs7"/>
</dbReference>
<evidence type="ECO:0000256" key="15">
    <source>
        <dbReference type="ARBA" id="ARBA00023098"/>
    </source>
</evidence>
<evidence type="ECO:0000256" key="2">
    <source>
        <dbReference type="ARBA" id="ARBA00004991"/>
    </source>
</evidence>
<evidence type="ECO:0000256" key="5">
    <source>
        <dbReference type="ARBA" id="ARBA00022516"/>
    </source>
</evidence>
<dbReference type="PROSITE" id="PS00191">
    <property type="entry name" value="CYTOCHROME_B5_1"/>
    <property type="match status" value="1"/>
</dbReference>
<keyword evidence="11 19" id="KW-0862">Zinc</keyword>
<feature type="binding site" evidence="19">
    <location>
        <position position="317"/>
    </location>
    <ligand>
        <name>Zn(2+)</name>
        <dbReference type="ChEBI" id="CHEBI:29105"/>
        <label>1</label>
    </ligand>
</feature>
<evidence type="ECO:0000256" key="11">
    <source>
        <dbReference type="ARBA" id="ARBA00022833"/>
    </source>
</evidence>
<comment type="pathway">
    <text evidence="3">Lipid metabolism.</text>
</comment>
<feature type="transmembrane region" description="Helical" evidence="21">
    <location>
        <begin position="212"/>
        <end position="232"/>
    </location>
</feature>
<dbReference type="Pfam" id="PF04116">
    <property type="entry name" value="FA_hydroxylase"/>
    <property type="match status" value="1"/>
</dbReference>
<dbReference type="InterPro" id="IPR036400">
    <property type="entry name" value="Cyt_B5-like_heme/steroid_sf"/>
</dbReference>
<feature type="binding site" evidence="19">
    <location>
        <position position="321"/>
    </location>
    <ligand>
        <name>Zn(2+)</name>
        <dbReference type="ChEBI" id="CHEBI:29105"/>
        <label>1</label>
    </ligand>
</feature>
<dbReference type="InterPro" id="IPR001199">
    <property type="entry name" value="Cyt_B5-like_heme/steroid-bd"/>
</dbReference>
<proteinExistence type="inferred from homology"/>
<dbReference type="EC" id="1.-.-.-" evidence="18"/>
<dbReference type="OMA" id="HFVHHDQ"/>
<name>A0A0L0BVZ3_LUCCU</name>
<feature type="binding site" evidence="19">
    <location>
        <position position="341"/>
    </location>
    <ligand>
        <name>Zn(2+)</name>
        <dbReference type="ChEBI" id="CHEBI:29105"/>
        <label>1</label>
    </ligand>
</feature>
<keyword evidence="13 18" id="KW-0560">Oxidoreductase</keyword>
<feature type="binding site" evidence="19">
    <location>
        <position position="261"/>
    </location>
    <ligand>
        <name>Zn(2+)</name>
        <dbReference type="ChEBI" id="CHEBI:29105"/>
        <label>1</label>
    </ligand>
</feature>
<evidence type="ECO:0000259" key="22">
    <source>
        <dbReference type="PROSITE" id="PS50255"/>
    </source>
</evidence>
<feature type="binding site" evidence="19">
    <location>
        <position position="337"/>
    </location>
    <ligand>
        <name>Zn(2+)</name>
        <dbReference type="ChEBI" id="CHEBI:29105"/>
        <label>1</label>
    </ligand>
</feature>
<evidence type="ECO:0000256" key="21">
    <source>
        <dbReference type="SAM" id="Phobius"/>
    </source>
</evidence>
<accession>A0A0L0BVZ3</accession>
<dbReference type="Proteomes" id="UP000037069">
    <property type="component" value="Unassembled WGS sequence"/>
</dbReference>
<dbReference type="GO" id="GO:0005506">
    <property type="term" value="F:iron ion binding"/>
    <property type="evidence" value="ECO:0007669"/>
    <property type="project" value="UniProtKB-UniRule"/>
</dbReference>
<feature type="binding site" evidence="19">
    <location>
        <position position="340"/>
    </location>
    <ligand>
        <name>Zn(2+)</name>
        <dbReference type="ChEBI" id="CHEBI:29105"/>
        <label>1</label>
    </ligand>
</feature>
<protein>
    <recommendedName>
        <fullName evidence="18">Fatty acid 2-hydroxylase</fullName>
        <ecNumber evidence="18">1.-.-.-</ecNumber>
    </recommendedName>
</protein>
<feature type="transmembrane region" description="Helical" evidence="21">
    <location>
        <begin position="301"/>
        <end position="320"/>
    </location>
</feature>
<evidence type="ECO:0000256" key="4">
    <source>
        <dbReference type="ARBA" id="ARBA00005747"/>
    </source>
</evidence>
<feature type="binding site" description="axial binding residue" evidence="20">
    <location>
        <position position="69"/>
    </location>
    <ligand>
        <name>heme</name>
        <dbReference type="ChEBI" id="CHEBI:30413"/>
    </ligand>
    <ligandPart>
        <name>Fe</name>
        <dbReference type="ChEBI" id="CHEBI:18248"/>
    </ligandPart>
</feature>
<evidence type="ECO:0000256" key="18">
    <source>
        <dbReference type="PIRNR" id="PIRNR005149"/>
    </source>
</evidence>
<keyword evidence="8 18" id="KW-0479">Metal-binding</keyword>
<dbReference type="GO" id="GO:0080132">
    <property type="term" value="F:fatty acid 2-hydroxylase activity"/>
    <property type="evidence" value="ECO:0007669"/>
    <property type="project" value="InterPro"/>
</dbReference>
<keyword evidence="12 21" id="KW-1133">Transmembrane helix</keyword>
<feature type="binding site" description="axial binding residue" evidence="20">
    <location>
        <position position="44"/>
    </location>
    <ligand>
        <name>heme</name>
        <dbReference type="ChEBI" id="CHEBI:30413"/>
    </ligand>
    <ligandPart>
        <name>Fe</name>
        <dbReference type="ChEBI" id="CHEBI:18248"/>
    </ligandPart>
</feature>
<keyword evidence="16 18" id="KW-0472">Membrane</keyword>
<evidence type="ECO:0000313" key="24">
    <source>
        <dbReference type="Proteomes" id="UP000037069"/>
    </source>
</evidence>
<gene>
    <name evidence="23" type="ORF">FF38_02204</name>
</gene>
<dbReference type="PANTHER" id="PTHR12863:SF1">
    <property type="entry name" value="FATTY ACID 2-HYDROXYLASE"/>
    <property type="match status" value="1"/>
</dbReference>
<comment type="cofactor">
    <cofactor evidence="20">
        <name>Fe cation</name>
        <dbReference type="ChEBI" id="CHEBI:24875"/>
    </cofactor>
</comment>
<dbReference type="AlphaFoldDB" id="A0A0L0BVZ3"/>
<feature type="binding site" evidence="19">
    <location>
        <position position="264"/>
    </location>
    <ligand>
        <name>Zn(2+)</name>
        <dbReference type="ChEBI" id="CHEBI:29105"/>
        <label>1</label>
    </ligand>
</feature>
<feature type="binding site" evidence="19">
    <location>
        <position position="265"/>
    </location>
    <ligand>
        <name>Zn(2+)</name>
        <dbReference type="ChEBI" id="CHEBI:29105"/>
        <label>1</label>
    </ligand>
</feature>
<keyword evidence="15 18" id="KW-0443">Lipid metabolism</keyword>
<keyword evidence="5 18" id="KW-0444">Lipid biosynthesis</keyword>
<dbReference type="PIRSF" id="PIRSF005149">
    <property type="entry name" value="IPC-B_HD"/>
    <property type="match status" value="1"/>
</dbReference>
<evidence type="ECO:0000256" key="16">
    <source>
        <dbReference type="ARBA" id="ARBA00023136"/>
    </source>
</evidence>
<sequence length="376" mass="44664">MAPNSELTSTIMETPVEEMSTNTDIFIVKYRKNYYDISEFLHKHPGGINTLKGLQNSDMTNRFMKAPPHSDAAMYLMQEYKIGPKETKSQTNKLNGHIRTELKENIEIIEEYEHDDNNNSKSDKNSSSGLIDESMEHLVDWSQAMLPQIPRITQYYDDWVHKPVDRPLRLFAPWYLEMCTKTPWWVVPTFWLPVITKLIYDEFIQEIQKQNTFKLTLLSLYLLVGILFWTFLEYALHRYVFHMEVKSNTHPWLCTLHFMIHGLHHKVPFDPMRLVFPPLPGVILATIFYAPLSLVLPRPRVILAGALFGYLCYDMIHYYLHYGSPSVKHLYHMKRYHYQHHFAHQNMGYGISSPLWDFVFNTRIHLRKLRFHLKWK</sequence>
<dbReference type="EMBL" id="JRES01001254">
    <property type="protein sequence ID" value="KNC24188.1"/>
    <property type="molecule type" value="Genomic_DNA"/>
</dbReference>
<dbReference type="Gene3D" id="3.10.120.10">
    <property type="entry name" value="Cytochrome b5-like heme/steroid binding domain"/>
    <property type="match status" value="1"/>
</dbReference>
<dbReference type="OrthoDB" id="2204368at2759"/>
<comment type="pathway">
    <text evidence="2">Sphingolipid metabolism.</text>
</comment>
<keyword evidence="7 21" id="KW-0812">Transmembrane</keyword>
<evidence type="ECO:0000256" key="3">
    <source>
        <dbReference type="ARBA" id="ARBA00005189"/>
    </source>
</evidence>
<keyword evidence="14 18" id="KW-0408">Iron</keyword>
<feature type="binding site" evidence="19">
    <location>
        <position position="242"/>
    </location>
    <ligand>
        <name>Zn(2+)</name>
        <dbReference type="ChEBI" id="CHEBI:29105"/>
        <label>1</label>
    </ligand>
</feature>
<feature type="transmembrane region" description="Helical" evidence="21">
    <location>
        <begin position="274"/>
        <end position="294"/>
    </location>
</feature>
<dbReference type="Pfam" id="PF00173">
    <property type="entry name" value="Cyt-b5"/>
    <property type="match status" value="1"/>
</dbReference>
<dbReference type="InterPro" id="IPR018506">
    <property type="entry name" value="Cyt_B5_heme-BS"/>
</dbReference>